<feature type="transmembrane region" description="Helical" evidence="7">
    <location>
        <begin position="21"/>
        <end position="43"/>
    </location>
</feature>
<dbReference type="Proteomes" id="UP000812270">
    <property type="component" value="Unassembled WGS sequence"/>
</dbReference>
<gene>
    <name evidence="8" type="ORF">KTO63_03400</name>
</gene>
<organism evidence="8 9">
    <name type="scientific">Pinibacter aurantiacus</name>
    <dbReference type="NCBI Taxonomy" id="2851599"/>
    <lineage>
        <taxon>Bacteria</taxon>
        <taxon>Pseudomonadati</taxon>
        <taxon>Bacteroidota</taxon>
        <taxon>Chitinophagia</taxon>
        <taxon>Chitinophagales</taxon>
        <taxon>Chitinophagaceae</taxon>
        <taxon>Pinibacter</taxon>
    </lineage>
</organism>
<dbReference type="GO" id="GO:0005886">
    <property type="term" value="C:plasma membrane"/>
    <property type="evidence" value="ECO:0007669"/>
    <property type="project" value="UniProtKB-SubCell"/>
</dbReference>
<protein>
    <submittedName>
        <fullName evidence="8">Lipid A biosynthesis acyltransferase</fullName>
    </submittedName>
</protein>
<comment type="caution">
    <text evidence="8">The sequence shown here is derived from an EMBL/GenBank/DDBJ whole genome shotgun (WGS) entry which is preliminary data.</text>
</comment>
<dbReference type="CDD" id="cd07984">
    <property type="entry name" value="LPLAT_LABLAT-like"/>
    <property type="match status" value="1"/>
</dbReference>
<evidence type="ECO:0000256" key="2">
    <source>
        <dbReference type="ARBA" id="ARBA00022475"/>
    </source>
</evidence>
<dbReference type="GO" id="GO:0009247">
    <property type="term" value="P:glycolipid biosynthetic process"/>
    <property type="evidence" value="ECO:0007669"/>
    <property type="project" value="UniProtKB-ARBA"/>
</dbReference>
<keyword evidence="5 7" id="KW-0472">Membrane</keyword>
<dbReference type="AlphaFoldDB" id="A0A9E2W2U9"/>
<evidence type="ECO:0000313" key="9">
    <source>
        <dbReference type="Proteomes" id="UP000812270"/>
    </source>
</evidence>
<name>A0A9E2W2U9_9BACT</name>
<reference evidence="8" key="1">
    <citation type="submission" date="2021-06" db="EMBL/GenBank/DDBJ databases">
        <authorList>
            <person name="Huq M.A."/>
        </authorList>
    </citation>
    <scope>NUCLEOTIDE SEQUENCE</scope>
    <source>
        <strain evidence="8">MAH-26</strain>
    </source>
</reference>
<dbReference type="RefSeq" id="WP_217789742.1">
    <property type="nucleotide sequence ID" value="NZ_JAHSPG010000002.1"/>
</dbReference>
<sequence>MSSWQGRSKGTPLGYRIFISILKNFGVVPAYLLLRFVAGYYFLFDRKSSKILRSYFRDHLHFSKWKTIGMMYKNYYVFGQGIIDKVVMMANVENQFTFDFDGEENLRSITALGKGGLLLSAHLGNWEIAGHLLKRLETRINIVMYDGEHEKIKQYLEGVTGKRNMNVIVIKDDISHIYAINEALRNNELVCMHADRFVDGNKTVSHEFLGEEARFPLGPFILASTFKVPVSFVYAFKETNKHYHLFSSEPKRYGHLTKGEVVPALLKDYVEEMERKTKLYPAQWFNYYDFWKA</sequence>
<keyword evidence="6 8" id="KW-0012">Acyltransferase</keyword>
<dbReference type="PANTHER" id="PTHR30606">
    <property type="entry name" value="LIPID A BIOSYNTHESIS LAUROYL ACYLTRANSFERASE"/>
    <property type="match status" value="1"/>
</dbReference>
<dbReference type="Pfam" id="PF03279">
    <property type="entry name" value="Lip_A_acyltrans"/>
    <property type="match status" value="1"/>
</dbReference>
<keyword evidence="7" id="KW-1133">Transmembrane helix</keyword>
<evidence type="ECO:0000313" key="8">
    <source>
        <dbReference type="EMBL" id="MBV4356179.1"/>
    </source>
</evidence>
<comment type="subcellular location">
    <subcellularLocation>
        <location evidence="1">Cell inner membrane</location>
    </subcellularLocation>
</comment>
<keyword evidence="2" id="KW-1003">Cell membrane</keyword>
<dbReference type="InterPro" id="IPR004960">
    <property type="entry name" value="LipA_acyltrans"/>
</dbReference>
<keyword evidence="4" id="KW-0808">Transferase</keyword>
<evidence type="ECO:0000256" key="1">
    <source>
        <dbReference type="ARBA" id="ARBA00004533"/>
    </source>
</evidence>
<evidence type="ECO:0000256" key="6">
    <source>
        <dbReference type="ARBA" id="ARBA00023315"/>
    </source>
</evidence>
<dbReference type="GO" id="GO:0016746">
    <property type="term" value="F:acyltransferase activity"/>
    <property type="evidence" value="ECO:0007669"/>
    <property type="project" value="UniProtKB-KW"/>
</dbReference>
<dbReference type="PANTHER" id="PTHR30606:SF10">
    <property type="entry name" value="PHOSPHATIDYLINOSITOL MANNOSIDE ACYLTRANSFERASE"/>
    <property type="match status" value="1"/>
</dbReference>
<keyword evidence="7" id="KW-0812">Transmembrane</keyword>
<evidence type="ECO:0000256" key="3">
    <source>
        <dbReference type="ARBA" id="ARBA00022519"/>
    </source>
</evidence>
<evidence type="ECO:0000256" key="4">
    <source>
        <dbReference type="ARBA" id="ARBA00022679"/>
    </source>
</evidence>
<evidence type="ECO:0000256" key="7">
    <source>
        <dbReference type="SAM" id="Phobius"/>
    </source>
</evidence>
<dbReference type="EMBL" id="JAHSPG010000002">
    <property type="protein sequence ID" value="MBV4356179.1"/>
    <property type="molecule type" value="Genomic_DNA"/>
</dbReference>
<keyword evidence="9" id="KW-1185">Reference proteome</keyword>
<evidence type="ECO:0000256" key="5">
    <source>
        <dbReference type="ARBA" id="ARBA00023136"/>
    </source>
</evidence>
<accession>A0A9E2W2U9</accession>
<proteinExistence type="predicted"/>
<keyword evidence="3" id="KW-0997">Cell inner membrane</keyword>